<dbReference type="InterPro" id="IPR000568">
    <property type="entry name" value="ATP_synth_F0_asu"/>
</dbReference>
<evidence type="ECO:0000256" key="4">
    <source>
        <dbReference type="ARBA" id="ARBA00022547"/>
    </source>
</evidence>
<evidence type="ECO:0000313" key="13">
    <source>
        <dbReference type="EMBL" id="ETA75033.1"/>
    </source>
</evidence>
<evidence type="ECO:0000256" key="12">
    <source>
        <dbReference type="RuleBase" id="RU000483"/>
    </source>
</evidence>
<evidence type="ECO:0000256" key="3">
    <source>
        <dbReference type="ARBA" id="ARBA00022448"/>
    </source>
</evidence>
<dbReference type="InterPro" id="IPR023011">
    <property type="entry name" value="ATP_synth_F0_asu_AS"/>
</dbReference>
<comment type="function">
    <text evidence="11 12">Key component of the proton channel; it plays a direct role in the translocation of protons across the membrane.</text>
</comment>
<dbReference type="InterPro" id="IPR035908">
    <property type="entry name" value="F0_ATP_A_sf"/>
</dbReference>
<evidence type="ECO:0000313" key="14">
    <source>
        <dbReference type="Proteomes" id="UP000018559"/>
    </source>
</evidence>
<comment type="subcellular location">
    <subcellularLocation>
        <location evidence="11 12">Cell membrane</location>
        <topology evidence="11 12">Multi-pass membrane protein</topology>
    </subcellularLocation>
    <subcellularLocation>
        <location evidence="1">Membrane</location>
        <topology evidence="1">Multi-pass membrane protein</topology>
    </subcellularLocation>
</comment>
<dbReference type="HAMAP" id="MF_01393">
    <property type="entry name" value="ATP_synth_a_bact"/>
    <property type="match status" value="1"/>
</dbReference>
<reference evidence="13 14" key="1">
    <citation type="journal article" date="2014" name="Genome Announc.">
        <title>The Genome of the Predominant Equine Lactobacillus Species, Lactobacillus equi, Is Reflective of Its Lifestyle Adaptations to an Herbivorous Host.</title>
        <authorList>
            <person name="O'Donnell M.M."/>
            <person name="Harris H.M."/>
            <person name="O'Toole P.W."/>
            <person name="Ross R.P."/>
        </authorList>
    </citation>
    <scope>NUCLEOTIDE SEQUENCE [LARGE SCALE GENOMIC DNA]</scope>
    <source>
        <strain evidence="13 14">DPC 6820</strain>
    </source>
</reference>
<evidence type="ECO:0000256" key="1">
    <source>
        <dbReference type="ARBA" id="ARBA00004141"/>
    </source>
</evidence>
<dbReference type="Gene3D" id="1.20.120.220">
    <property type="entry name" value="ATP synthase, F0 complex, subunit A"/>
    <property type="match status" value="1"/>
</dbReference>
<feature type="transmembrane region" description="Helical" evidence="11">
    <location>
        <begin position="142"/>
        <end position="161"/>
    </location>
</feature>
<dbReference type="PATRIC" id="fig|1392007.3.peg.138"/>
<keyword evidence="14" id="KW-1185">Reference proteome</keyword>
<gene>
    <name evidence="11" type="primary">atpB</name>
    <name evidence="13" type="ORF">LEQ_1277</name>
</gene>
<sequence length="196" mass="21810">MKPTGKQNMLEWLIDFTNGIVKSIMPNAEGRSYNLLAFTLFVFIFVANQAGLMFQVKVGDVVYFKSATAVPMTALTLAFMVNLLAHYMGVKKFGFMGYLKNTFTSPFPALLPINLLEQFTNIITLGLRLYGNIFAGEVLLTLVGKLALSHGILVFIPSAILELLWQGFSVFIGSIQAFVFTILTMVYISQKVEKED</sequence>
<evidence type="ECO:0000256" key="9">
    <source>
        <dbReference type="ARBA" id="ARBA00023136"/>
    </source>
</evidence>
<dbReference type="GO" id="GO:0046933">
    <property type="term" value="F:proton-transporting ATP synthase activity, rotational mechanism"/>
    <property type="evidence" value="ECO:0007669"/>
    <property type="project" value="UniProtKB-UniRule"/>
</dbReference>
<evidence type="ECO:0000256" key="8">
    <source>
        <dbReference type="ARBA" id="ARBA00023065"/>
    </source>
</evidence>
<keyword evidence="3 11" id="KW-0813">Transport</keyword>
<proteinExistence type="inferred from homology"/>
<dbReference type="NCBIfam" id="TIGR01131">
    <property type="entry name" value="ATP_synt_6_or_A"/>
    <property type="match status" value="1"/>
</dbReference>
<dbReference type="PRINTS" id="PR00123">
    <property type="entry name" value="ATPASEA"/>
</dbReference>
<dbReference type="GO" id="GO:0005886">
    <property type="term" value="C:plasma membrane"/>
    <property type="evidence" value="ECO:0007669"/>
    <property type="project" value="UniProtKB-SubCell"/>
</dbReference>
<dbReference type="AlphaFoldDB" id="V7I0Q7"/>
<feature type="transmembrane region" description="Helical" evidence="11">
    <location>
        <begin position="68"/>
        <end position="89"/>
    </location>
</feature>
<evidence type="ECO:0000256" key="11">
    <source>
        <dbReference type="HAMAP-Rule" id="MF_01393"/>
    </source>
</evidence>
<keyword evidence="8 11" id="KW-0406">Ion transport</keyword>
<dbReference type="InterPro" id="IPR045082">
    <property type="entry name" value="ATP_syn_F0_a_bact/chloroplast"/>
</dbReference>
<dbReference type="PANTHER" id="PTHR42823:SF3">
    <property type="entry name" value="ATP SYNTHASE SUBUNIT A, CHLOROPLASTIC"/>
    <property type="match status" value="1"/>
</dbReference>
<dbReference type="SUPFAM" id="SSF81336">
    <property type="entry name" value="F1F0 ATP synthase subunit A"/>
    <property type="match status" value="1"/>
</dbReference>
<evidence type="ECO:0000256" key="7">
    <source>
        <dbReference type="ARBA" id="ARBA00022989"/>
    </source>
</evidence>
<evidence type="ECO:0000256" key="5">
    <source>
        <dbReference type="ARBA" id="ARBA00022692"/>
    </source>
</evidence>
<comment type="similarity">
    <text evidence="2 11 12">Belongs to the ATPase A chain family.</text>
</comment>
<keyword evidence="11" id="KW-1003">Cell membrane</keyword>
<dbReference type="EMBL" id="AWWH01000013">
    <property type="protein sequence ID" value="ETA75033.1"/>
    <property type="molecule type" value="Genomic_DNA"/>
</dbReference>
<comment type="caution">
    <text evidence="13">The sequence shown here is derived from an EMBL/GenBank/DDBJ whole genome shotgun (WGS) entry which is preliminary data.</text>
</comment>
<evidence type="ECO:0000256" key="6">
    <source>
        <dbReference type="ARBA" id="ARBA00022781"/>
    </source>
</evidence>
<keyword evidence="10 11" id="KW-0066">ATP synthesis</keyword>
<dbReference type="PANTHER" id="PTHR42823">
    <property type="entry name" value="ATP SYNTHASE SUBUNIT A, CHLOROPLASTIC"/>
    <property type="match status" value="1"/>
</dbReference>
<accession>V7I0Q7</accession>
<keyword evidence="5 11" id="KW-0812">Transmembrane</keyword>
<keyword evidence="7 11" id="KW-1133">Transmembrane helix</keyword>
<dbReference type="Proteomes" id="UP000018559">
    <property type="component" value="Unassembled WGS sequence"/>
</dbReference>
<feature type="transmembrane region" description="Helical" evidence="11">
    <location>
        <begin position="167"/>
        <end position="188"/>
    </location>
</feature>
<keyword evidence="9 11" id="KW-0472">Membrane</keyword>
<dbReference type="GO" id="GO:0042777">
    <property type="term" value="P:proton motive force-driven plasma membrane ATP synthesis"/>
    <property type="evidence" value="ECO:0007669"/>
    <property type="project" value="TreeGrafter"/>
</dbReference>
<dbReference type="CDD" id="cd00310">
    <property type="entry name" value="ATP-synt_Fo_a_6"/>
    <property type="match status" value="1"/>
</dbReference>
<feature type="transmembrane region" description="Helical" evidence="11">
    <location>
        <begin position="35"/>
        <end position="56"/>
    </location>
</feature>
<keyword evidence="4 11" id="KW-0138">CF(0)</keyword>
<organism evidence="13 14">
    <name type="scientific">Ligilactobacillus equi DPC 6820</name>
    <dbReference type="NCBI Taxonomy" id="1392007"/>
    <lineage>
        <taxon>Bacteria</taxon>
        <taxon>Bacillati</taxon>
        <taxon>Bacillota</taxon>
        <taxon>Bacilli</taxon>
        <taxon>Lactobacillales</taxon>
        <taxon>Lactobacillaceae</taxon>
        <taxon>Ligilactobacillus</taxon>
    </lineage>
</organism>
<evidence type="ECO:0000256" key="2">
    <source>
        <dbReference type="ARBA" id="ARBA00006810"/>
    </source>
</evidence>
<keyword evidence="6 11" id="KW-0375">Hydrogen ion transport</keyword>
<dbReference type="GO" id="GO:0045259">
    <property type="term" value="C:proton-transporting ATP synthase complex"/>
    <property type="evidence" value="ECO:0007669"/>
    <property type="project" value="UniProtKB-KW"/>
</dbReference>
<name>V7I0Q7_9LACO</name>
<dbReference type="Pfam" id="PF00119">
    <property type="entry name" value="ATP-synt_A"/>
    <property type="match status" value="1"/>
</dbReference>
<protein>
    <recommendedName>
        <fullName evidence="11 12">ATP synthase subunit a</fullName>
    </recommendedName>
    <alternativeName>
        <fullName evidence="11">ATP synthase F0 sector subunit a</fullName>
    </alternativeName>
    <alternativeName>
        <fullName evidence="11">F-ATPase subunit 6</fullName>
    </alternativeName>
</protein>
<dbReference type="PROSITE" id="PS00449">
    <property type="entry name" value="ATPASE_A"/>
    <property type="match status" value="1"/>
</dbReference>
<evidence type="ECO:0000256" key="10">
    <source>
        <dbReference type="ARBA" id="ARBA00023310"/>
    </source>
</evidence>